<dbReference type="PANTHER" id="PTHR11999:SF70">
    <property type="entry name" value="MIP05841P"/>
    <property type="match status" value="1"/>
</dbReference>
<dbReference type="InterPro" id="IPR015421">
    <property type="entry name" value="PyrdxlP-dep_Trfase_major"/>
</dbReference>
<dbReference type="GO" id="GO:0030170">
    <property type="term" value="F:pyridoxal phosphate binding"/>
    <property type="evidence" value="ECO:0007669"/>
    <property type="project" value="InterPro"/>
</dbReference>
<reference evidence="6 7" key="1">
    <citation type="journal article" date="2015" name="PLoS Pathog.">
        <title>Leptomonas seymouri: Adaptations to the Dixenous Life Cycle Analyzed by Genome Sequencing, Transcriptome Profiling and Co-infection with Leishmania donovani.</title>
        <authorList>
            <person name="Kraeva N."/>
            <person name="Butenko A."/>
            <person name="Hlavacova J."/>
            <person name="Kostygov A."/>
            <person name="Myskova J."/>
            <person name="Grybchuk D."/>
            <person name="Lestinova T."/>
            <person name="Votypka J."/>
            <person name="Volf P."/>
            <person name="Opperdoes F."/>
            <person name="Flegontov P."/>
            <person name="Lukes J."/>
            <person name="Yurchenko V."/>
        </authorList>
    </citation>
    <scope>NUCLEOTIDE SEQUENCE [LARGE SCALE GENOMIC DNA]</scope>
    <source>
        <strain evidence="6 7">ATCC 30220</strain>
    </source>
</reference>
<feature type="compositionally biased region" description="Low complexity" evidence="5">
    <location>
        <begin position="179"/>
        <end position="199"/>
    </location>
</feature>
<feature type="region of interest" description="Disordered" evidence="5">
    <location>
        <begin position="631"/>
        <end position="652"/>
    </location>
</feature>
<feature type="region of interest" description="Disordered" evidence="5">
    <location>
        <begin position="102"/>
        <end position="121"/>
    </location>
</feature>
<dbReference type="AlphaFoldDB" id="A0A0N1PDL2"/>
<comment type="cofactor">
    <cofactor evidence="1">
        <name>pyridoxal 5'-phosphate</name>
        <dbReference type="ChEBI" id="CHEBI:597326"/>
    </cofactor>
</comment>
<name>A0A0N1PDL2_LEPSE</name>
<dbReference type="InterPro" id="IPR002129">
    <property type="entry name" value="PyrdxlP-dep_de-COase"/>
</dbReference>
<evidence type="ECO:0000313" key="7">
    <source>
        <dbReference type="Proteomes" id="UP000038009"/>
    </source>
</evidence>
<dbReference type="GO" id="GO:0005737">
    <property type="term" value="C:cytoplasm"/>
    <property type="evidence" value="ECO:0007669"/>
    <property type="project" value="TreeGrafter"/>
</dbReference>
<accession>A0A0N1PDL2</accession>
<keyword evidence="7" id="KW-1185">Reference proteome</keyword>
<sequence length="741" mass="79529">MPSRADIIRICDWLNISELYSWLPLPNDQLSTTAATHNWLSSIWCPPASESAYHSLTYSVGPSSALLSEIEKDLANAAAHQLGLPKRFYWPTAADPRSVQMWREGAKSPSPSPQLRSTTPASATTLMLWPTAMRTTTGDTVPRPPSSSGSSSVVALTAALPTLPAIATARQVFAPVPRTPTKPSSISSSSASTSSAPEEISAGGGLLFSLRLEAYMVLLLTARKQALTRSSSQNNAFSGPEAAARQLDKLVLYAGDQVDPLLLRAAQLIGIPHLRVLQTVAGDRQLPLPRYPQSPSSGAADEETVVHHYNYTLDVTRLQSRLVEDVAAGMYPVMVVGTFGSGLSGAVDPVAALGAFCKRLGVWYHIDASQGGTALLASRSVDSHQRSTHHSASAQLRLRAFAGEFQSAALTADSVLLPAGGSALPYPILPGYALRANGRSLAGAALLFVAHVRKVAWSVQSLGESRQSTFNQYVTPGVSDSDVLHVSSLAHSCGWLADQAAEAASARVSCCMPRGNEDRTHRPAEDRNYLTSALHPSTGASTTLRHVDAAVQRRWASSSTFLAQLVAQHQEFTFSVLRSIRSDGRFDASLDASLFGMVRLRWLTAADEATSELARAWADELHAGVREAAMEHRADAPADATEGSPARGDGSQDCVRRDVPLVRVYVGVVQLQRRLWVTLCFGALPHSIAREEAARNPTSCESTMKEFQEDYCSSSTLKETEAYVLRTLDQAARRVKPDGVA</sequence>
<dbReference type="PANTHER" id="PTHR11999">
    <property type="entry name" value="GROUP II PYRIDOXAL-5-PHOSPHATE DECARBOXYLASE"/>
    <property type="match status" value="1"/>
</dbReference>
<dbReference type="OrthoDB" id="639767at2759"/>
<organism evidence="6 7">
    <name type="scientific">Leptomonas seymouri</name>
    <dbReference type="NCBI Taxonomy" id="5684"/>
    <lineage>
        <taxon>Eukaryota</taxon>
        <taxon>Discoba</taxon>
        <taxon>Euglenozoa</taxon>
        <taxon>Kinetoplastea</taxon>
        <taxon>Metakinetoplastina</taxon>
        <taxon>Trypanosomatida</taxon>
        <taxon>Trypanosomatidae</taxon>
        <taxon>Leishmaniinae</taxon>
        <taxon>Leptomonas</taxon>
    </lineage>
</organism>
<dbReference type="Gene3D" id="3.40.640.10">
    <property type="entry name" value="Type I PLP-dependent aspartate aminotransferase-like (Major domain)"/>
    <property type="match status" value="1"/>
</dbReference>
<evidence type="ECO:0000256" key="1">
    <source>
        <dbReference type="ARBA" id="ARBA00001933"/>
    </source>
</evidence>
<evidence type="ECO:0000256" key="4">
    <source>
        <dbReference type="ARBA" id="ARBA00023239"/>
    </source>
</evidence>
<keyword evidence="2" id="KW-0210">Decarboxylase</keyword>
<dbReference type="Pfam" id="PF00282">
    <property type="entry name" value="Pyridoxal_deC"/>
    <property type="match status" value="1"/>
</dbReference>
<feature type="region of interest" description="Disordered" evidence="5">
    <location>
        <begin position="176"/>
        <end position="199"/>
    </location>
</feature>
<comment type="caution">
    <text evidence="6">The sequence shown here is derived from an EMBL/GenBank/DDBJ whole genome shotgun (WGS) entry which is preliminary data.</text>
</comment>
<evidence type="ECO:0000256" key="3">
    <source>
        <dbReference type="ARBA" id="ARBA00022898"/>
    </source>
</evidence>
<keyword evidence="4" id="KW-0456">Lyase</keyword>
<dbReference type="GO" id="GO:0016831">
    <property type="term" value="F:carboxy-lyase activity"/>
    <property type="evidence" value="ECO:0007669"/>
    <property type="project" value="UniProtKB-KW"/>
</dbReference>
<dbReference type="Proteomes" id="UP000038009">
    <property type="component" value="Unassembled WGS sequence"/>
</dbReference>
<gene>
    <name evidence="6" type="ORF">ABL78_1537</name>
</gene>
<evidence type="ECO:0000313" key="6">
    <source>
        <dbReference type="EMBL" id="KPI89308.1"/>
    </source>
</evidence>
<dbReference type="InterPro" id="IPR015424">
    <property type="entry name" value="PyrdxlP-dep_Trfase"/>
</dbReference>
<protein>
    <submittedName>
        <fullName evidence="6">Uncharacterized protein</fullName>
    </submittedName>
</protein>
<dbReference type="OMA" id="WPTAMRT"/>
<proteinExistence type="predicted"/>
<dbReference type="InterPro" id="IPR010977">
    <property type="entry name" value="Aromatic_deC"/>
</dbReference>
<dbReference type="SUPFAM" id="SSF53383">
    <property type="entry name" value="PLP-dependent transferases"/>
    <property type="match status" value="1"/>
</dbReference>
<dbReference type="GO" id="GO:0019752">
    <property type="term" value="P:carboxylic acid metabolic process"/>
    <property type="evidence" value="ECO:0007669"/>
    <property type="project" value="InterPro"/>
</dbReference>
<keyword evidence="3" id="KW-0663">Pyridoxal phosphate</keyword>
<dbReference type="EMBL" id="LJSK01000026">
    <property type="protein sequence ID" value="KPI89308.1"/>
    <property type="molecule type" value="Genomic_DNA"/>
</dbReference>
<evidence type="ECO:0000256" key="2">
    <source>
        <dbReference type="ARBA" id="ARBA00022793"/>
    </source>
</evidence>
<evidence type="ECO:0000256" key="5">
    <source>
        <dbReference type="SAM" id="MobiDB-lite"/>
    </source>
</evidence>
<dbReference type="VEuPathDB" id="TriTrypDB:Lsey_0026_0040"/>